<proteinExistence type="predicted"/>
<keyword evidence="1" id="KW-1133">Transmembrane helix</keyword>
<dbReference type="AlphaFoldDB" id="A0A1I7WQL9"/>
<name>A0A1I7WQL9_HETBA</name>
<keyword evidence="1" id="KW-0472">Membrane</keyword>
<protein>
    <submittedName>
        <fullName evidence="3">Mis18 domain-containing protein</fullName>
    </submittedName>
</protein>
<sequence length="167" mass="19300">MHPSYCLNLVIKIFHSYALSMVPMFPIIRKTSFMRNMITMGPQRHQRWIFLRLTVLEELSRADSDPAFLQMRATDVSLVVCVNCNGILKFVSWDLDRIELQMIYQHKRNNFYRLIEQGGLSTSTDSCTFIKEEIAIVASICSVSAINSEFSEYNRKMPKGIPDSHSQ</sequence>
<keyword evidence="1" id="KW-0812">Transmembrane</keyword>
<reference evidence="3" key="1">
    <citation type="submission" date="2016-11" db="UniProtKB">
        <authorList>
            <consortium name="WormBaseParasite"/>
        </authorList>
    </citation>
    <scope>IDENTIFICATION</scope>
</reference>
<evidence type="ECO:0000256" key="1">
    <source>
        <dbReference type="SAM" id="Phobius"/>
    </source>
</evidence>
<accession>A0A1I7WQL9</accession>
<organism evidence="2 3">
    <name type="scientific">Heterorhabditis bacteriophora</name>
    <name type="common">Entomopathogenic nematode worm</name>
    <dbReference type="NCBI Taxonomy" id="37862"/>
    <lineage>
        <taxon>Eukaryota</taxon>
        <taxon>Metazoa</taxon>
        <taxon>Ecdysozoa</taxon>
        <taxon>Nematoda</taxon>
        <taxon>Chromadorea</taxon>
        <taxon>Rhabditida</taxon>
        <taxon>Rhabditina</taxon>
        <taxon>Rhabditomorpha</taxon>
        <taxon>Strongyloidea</taxon>
        <taxon>Heterorhabditidae</taxon>
        <taxon>Heterorhabditis</taxon>
    </lineage>
</organism>
<dbReference type="Proteomes" id="UP000095283">
    <property type="component" value="Unplaced"/>
</dbReference>
<keyword evidence="2" id="KW-1185">Reference proteome</keyword>
<evidence type="ECO:0000313" key="2">
    <source>
        <dbReference type="Proteomes" id="UP000095283"/>
    </source>
</evidence>
<dbReference type="WBParaSite" id="Hba_07470">
    <property type="protein sequence ID" value="Hba_07470"/>
    <property type="gene ID" value="Hba_07470"/>
</dbReference>
<evidence type="ECO:0000313" key="3">
    <source>
        <dbReference type="WBParaSite" id="Hba_07470"/>
    </source>
</evidence>
<feature type="transmembrane region" description="Helical" evidence="1">
    <location>
        <begin position="6"/>
        <end position="28"/>
    </location>
</feature>